<feature type="binding site" evidence="12">
    <location>
        <begin position="398"/>
        <end position="399"/>
    </location>
    <ligand>
        <name>substrate</name>
    </ligand>
</feature>
<evidence type="ECO:0000256" key="13">
    <source>
        <dbReference type="PROSITE-ProRule" id="PRU00091"/>
    </source>
</evidence>
<evidence type="ECO:0000259" key="15">
    <source>
        <dbReference type="PROSITE" id="PS50178"/>
    </source>
</evidence>
<dbReference type="PROSITE" id="PS51339">
    <property type="entry name" value="PPASE_MYOTUBULARIN"/>
    <property type="match status" value="1"/>
</dbReference>
<dbReference type="PROSITE" id="PS50056">
    <property type="entry name" value="TYR_PHOSPHATASE_2"/>
    <property type="match status" value="1"/>
</dbReference>
<dbReference type="SUPFAM" id="SSF50729">
    <property type="entry name" value="PH domain-like"/>
    <property type="match status" value="1"/>
</dbReference>
<dbReference type="InterPro" id="IPR000306">
    <property type="entry name" value="Znf_FYVE"/>
</dbReference>
<dbReference type="SUPFAM" id="SSF57903">
    <property type="entry name" value="FYVE/PHD zinc finger"/>
    <property type="match status" value="1"/>
</dbReference>
<feature type="domain" description="Tyrosine specific protein phosphatases" evidence="14">
    <location>
        <begin position="440"/>
        <end position="472"/>
    </location>
</feature>
<evidence type="ECO:0000256" key="7">
    <source>
        <dbReference type="ARBA" id="ARBA00022833"/>
    </source>
</evidence>
<keyword evidence="4" id="KW-0479">Metal-binding</keyword>
<dbReference type="InterPro" id="IPR010569">
    <property type="entry name" value="Myotubularin-like_Pase_dom"/>
</dbReference>
<sequence length="1142" mass="128386">MEGEHPSLCVVSAKELFPIGTVSLEEPELQIPFTPLYGESVRNVGRTQDGLITLSNYRVHISEKTYKGSEERSLPLGLIDLVEVRDMFQLIVYCKDARVIKCSFDSNEQCADWHRRITSAINPPTNLEGYFAFPFHAWVAHAIRQQKQYGDQQFSDVEVQQTYQNDGLNDWLPMLKRASGLSHDDFQDEVDRLQFDLRGAWRISKANSDHLLCHSYPRQLLVPACISDDTLETVAKFRSSRRIPAVVWRHRGNGAVIARCSQPEVGWLGWRSSEDEELMKAVADACAFDHGHWINSNNQIRENAANSAGSNHINGDVTPYTNGVTYDENNPKSVTPPPSSPDISHVEGLQQVSIQQVKKVLIVDARSYTSAVTNRARGGGCECPEYYNAEIQFMSLGNIHVIRKSFMALRNLCAMPADCANWLTLLERTHWLQHLSGLMRASLTVVKAVHNAGRPVLVHCSDGWDRTPQIVATAQLCLDPYYRTREGFRTLVEREWLSFGHKFADRGGHQPGSIPDMNERCPVFLQWLDVVHQLVRQFPCSFEFSMPYLIKLAQHSHSCLFGTFLCNSDRERSKYSIYERTFSVWAFLANPAFRNHLYTGQRESVLWPQHNVRDLVLWAEVYLSGQDGCRSVPSMNQALDLDVETGLMTKTRSYGDLLTAGTSTVLQTPSVRRSSDPSVSLDTIKMSDITLNDESIDGSEKCESESDSYVLSSNEASNFIDIQSQYDCTNTFKTDDQSSNNMVIDNRSKNLGNETSTHTETNFNIEYNNCINDITKVPNGRTTVNNIDLSIDKCDTDIQDNICNSKRCDNYDYSSTVENIDQGDLSLNNEECKNCDENEVCSSFISPKMCFPSIESSTDTLVPSQQFTCDTGQNAIQNYISLEKNSNVKEDDDVLLSRAGQLRKSKKIDCPGVHKGAQIQNTTPLSISPTIETTPMCSASAIEKVDGLCHGISEEGLRLQQLMYEHKLREEALKRELNGTRQALLKQECQRCHGLRLADLNVLQFGEENRPEETNSLTDSVCASAASDCSWEAVEERVATIHGISNSSSVLWVPDHAVSRCTGCDGQFWIGRRKHHCRSCGCIFCADCAENFAPLPTENLYNPVRLCNPCYRKQAKLPEACKHEASDNRTTYCSRQLGAPMN</sequence>
<evidence type="ECO:0000256" key="2">
    <source>
        <dbReference type="ARBA" id="ARBA00007471"/>
    </source>
</evidence>
<evidence type="ECO:0000259" key="14">
    <source>
        <dbReference type="PROSITE" id="PS50056"/>
    </source>
</evidence>
<organism evidence="17">
    <name type="scientific">Xenopsylla cheopis</name>
    <name type="common">Oriental rat flea</name>
    <name type="synonym">Pulex cheopis</name>
    <dbReference type="NCBI Taxonomy" id="163159"/>
    <lineage>
        <taxon>Eukaryota</taxon>
        <taxon>Metazoa</taxon>
        <taxon>Ecdysozoa</taxon>
        <taxon>Arthropoda</taxon>
        <taxon>Hexapoda</taxon>
        <taxon>Insecta</taxon>
        <taxon>Pterygota</taxon>
        <taxon>Neoptera</taxon>
        <taxon>Endopterygota</taxon>
        <taxon>Siphonaptera</taxon>
        <taxon>Pulicidae</taxon>
        <taxon>Xenopsyllinae</taxon>
        <taxon>Xenopsylla</taxon>
    </lineage>
</organism>
<evidence type="ECO:0000256" key="3">
    <source>
        <dbReference type="ARBA" id="ARBA00012903"/>
    </source>
</evidence>
<dbReference type="GO" id="GO:0046856">
    <property type="term" value="P:phosphatidylinositol dephosphorylation"/>
    <property type="evidence" value="ECO:0007669"/>
    <property type="project" value="TreeGrafter"/>
</dbReference>
<dbReference type="PROSITE" id="PS00383">
    <property type="entry name" value="TYR_PHOSPHATASE_1"/>
    <property type="match status" value="1"/>
</dbReference>
<dbReference type="InterPro" id="IPR030564">
    <property type="entry name" value="Myotubularin"/>
</dbReference>
<dbReference type="GO" id="GO:0004438">
    <property type="term" value="F:phosphatidylinositol-3-phosphate phosphatase activity"/>
    <property type="evidence" value="ECO:0007669"/>
    <property type="project" value="TreeGrafter"/>
</dbReference>
<dbReference type="SUPFAM" id="SSF52799">
    <property type="entry name" value="(Phosphotyrosine protein) phosphatases II"/>
    <property type="match status" value="1"/>
</dbReference>
<dbReference type="SMART" id="SM00064">
    <property type="entry name" value="FYVE"/>
    <property type="match status" value="1"/>
</dbReference>
<evidence type="ECO:0000313" key="17">
    <source>
        <dbReference type="EMBL" id="NOV48717.1"/>
    </source>
</evidence>
<dbReference type="GO" id="GO:0010506">
    <property type="term" value="P:regulation of autophagy"/>
    <property type="evidence" value="ECO:0007669"/>
    <property type="project" value="TreeGrafter"/>
</dbReference>
<evidence type="ECO:0000256" key="10">
    <source>
        <dbReference type="ARBA" id="ARBA00032571"/>
    </source>
</evidence>
<keyword evidence="5 13" id="KW-0863">Zinc-finger</keyword>
<reference evidence="17" key="1">
    <citation type="submission" date="2020-03" db="EMBL/GenBank/DDBJ databases">
        <title>Transcriptomic Profiling of the Digestive Tract of the Rat Flea, Xenopsylla cheopis, Following Blood Feeding and Infection with Yersinia pestis.</title>
        <authorList>
            <person name="Bland D.M."/>
            <person name="Martens C.A."/>
            <person name="Virtaneva K."/>
            <person name="Kanakabandi K."/>
            <person name="Long D."/>
            <person name="Rosenke R."/>
            <person name="Saturday G.A."/>
            <person name="Hoyt F.H."/>
            <person name="Bruno D.P."/>
            <person name="Ribeiro J.M.C."/>
            <person name="Hinnebusch J."/>
        </authorList>
    </citation>
    <scope>NUCLEOTIDE SEQUENCE</scope>
</reference>
<accession>A0A6M2DVL6</accession>
<dbReference type="InterPro" id="IPR011011">
    <property type="entry name" value="Znf_FYVE_PHD"/>
</dbReference>
<comment type="subcellular location">
    <subcellularLocation>
        <location evidence="1">Endomembrane system</location>
        <topology evidence="1">Peripheral membrane protein</topology>
    </subcellularLocation>
</comment>
<dbReference type="Gene3D" id="3.30.40.10">
    <property type="entry name" value="Zinc/RING finger domain, C3HC4 (zinc finger)"/>
    <property type="match status" value="1"/>
</dbReference>
<evidence type="ECO:0000256" key="12">
    <source>
        <dbReference type="PIRSR" id="PIRSR630564-2"/>
    </source>
</evidence>
<keyword evidence="7" id="KW-0862">Zinc</keyword>
<dbReference type="AlphaFoldDB" id="A0A6M2DVL6"/>
<keyword evidence="9" id="KW-0472">Membrane</keyword>
<dbReference type="CDD" id="cd15733">
    <property type="entry name" value="FYVE_MTMR4"/>
    <property type="match status" value="1"/>
</dbReference>
<comment type="similarity">
    <text evidence="2">Belongs to the protein-tyrosine phosphatase family. Non-receptor class myotubularin subfamily.</text>
</comment>
<evidence type="ECO:0000256" key="1">
    <source>
        <dbReference type="ARBA" id="ARBA00004184"/>
    </source>
</evidence>
<evidence type="ECO:0000256" key="11">
    <source>
        <dbReference type="PIRSR" id="PIRSR630564-1"/>
    </source>
</evidence>
<keyword evidence="8" id="KW-0443">Lipid metabolism</keyword>
<dbReference type="InterPro" id="IPR003595">
    <property type="entry name" value="Tyr_Pase_cat"/>
</dbReference>
<name>A0A6M2DVL6_XENCH</name>
<protein>
    <recommendedName>
        <fullName evidence="3">phosphatidylinositol-3,5-bisphosphate 3-phosphatase</fullName>
        <ecNumber evidence="3">3.1.3.95</ecNumber>
    </recommendedName>
    <alternativeName>
        <fullName evidence="10">Phosphatidylinositol-3,5-bisphosphate 3-phosphatase</fullName>
    </alternativeName>
</protein>
<evidence type="ECO:0000256" key="9">
    <source>
        <dbReference type="ARBA" id="ARBA00023136"/>
    </source>
</evidence>
<dbReference type="GO" id="GO:0019903">
    <property type="term" value="F:protein phosphatase binding"/>
    <property type="evidence" value="ECO:0007669"/>
    <property type="project" value="TreeGrafter"/>
</dbReference>
<dbReference type="InterPro" id="IPR000387">
    <property type="entry name" value="Tyr_Pase_dom"/>
</dbReference>
<evidence type="ECO:0000256" key="6">
    <source>
        <dbReference type="ARBA" id="ARBA00022801"/>
    </source>
</evidence>
<keyword evidence="6" id="KW-0378">Hydrolase</keyword>
<dbReference type="GO" id="GO:0052629">
    <property type="term" value="F:phosphatidylinositol-3,5-bisphosphate 3-phosphatase activity"/>
    <property type="evidence" value="ECO:0007669"/>
    <property type="project" value="UniProtKB-EC"/>
</dbReference>
<evidence type="ECO:0000259" key="16">
    <source>
        <dbReference type="PROSITE" id="PS51339"/>
    </source>
</evidence>
<evidence type="ECO:0000256" key="5">
    <source>
        <dbReference type="ARBA" id="ARBA00022771"/>
    </source>
</evidence>
<evidence type="ECO:0000256" key="4">
    <source>
        <dbReference type="ARBA" id="ARBA00022723"/>
    </source>
</evidence>
<feature type="domain" description="FYVE-type" evidence="15">
    <location>
        <begin position="1055"/>
        <end position="1115"/>
    </location>
</feature>
<dbReference type="SMART" id="SM00404">
    <property type="entry name" value="PTPc_motif"/>
    <property type="match status" value="1"/>
</dbReference>
<dbReference type="InterPro" id="IPR016130">
    <property type="entry name" value="Tyr_Pase_AS"/>
</dbReference>
<dbReference type="GO" id="GO:0016020">
    <property type="term" value="C:membrane"/>
    <property type="evidence" value="ECO:0007669"/>
    <property type="project" value="TreeGrafter"/>
</dbReference>
<dbReference type="PROSITE" id="PS50178">
    <property type="entry name" value="ZF_FYVE"/>
    <property type="match status" value="1"/>
</dbReference>
<feature type="binding site" evidence="12">
    <location>
        <begin position="460"/>
        <end position="466"/>
    </location>
    <ligand>
        <name>substrate</name>
    </ligand>
</feature>
<evidence type="ECO:0000256" key="8">
    <source>
        <dbReference type="ARBA" id="ARBA00023098"/>
    </source>
</evidence>
<dbReference type="EMBL" id="GIIL01004991">
    <property type="protein sequence ID" value="NOV48717.1"/>
    <property type="molecule type" value="Transcribed_RNA"/>
</dbReference>
<dbReference type="GO" id="GO:0008270">
    <property type="term" value="F:zinc ion binding"/>
    <property type="evidence" value="ECO:0007669"/>
    <property type="project" value="UniProtKB-KW"/>
</dbReference>
<dbReference type="InterPro" id="IPR017455">
    <property type="entry name" value="Znf_FYVE-rel"/>
</dbReference>
<dbReference type="Pfam" id="PF01363">
    <property type="entry name" value="FYVE"/>
    <property type="match status" value="1"/>
</dbReference>
<dbReference type="PANTHER" id="PTHR10807:SF75">
    <property type="entry name" value="PHOSPHATIDYLINOSITOL-3-PHOSPHATE PHOSPHATASE"/>
    <property type="match status" value="1"/>
</dbReference>
<dbReference type="GO" id="GO:0012505">
    <property type="term" value="C:endomembrane system"/>
    <property type="evidence" value="ECO:0007669"/>
    <property type="project" value="UniProtKB-SubCell"/>
</dbReference>
<dbReference type="InterPro" id="IPR013083">
    <property type="entry name" value="Znf_RING/FYVE/PHD"/>
</dbReference>
<feature type="active site" description="Phosphocysteine intermediate" evidence="11">
    <location>
        <position position="460"/>
    </location>
</feature>
<feature type="domain" description="Myotubularin phosphatase" evidence="16">
    <location>
        <begin position="180"/>
        <end position="622"/>
    </location>
</feature>
<dbReference type="EC" id="3.1.3.95" evidence="3"/>
<dbReference type="GO" id="GO:0005737">
    <property type="term" value="C:cytoplasm"/>
    <property type="evidence" value="ECO:0007669"/>
    <property type="project" value="TreeGrafter"/>
</dbReference>
<proteinExistence type="inferred from homology"/>
<dbReference type="Pfam" id="PF06602">
    <property type="entry name" value="Myotub-related"/>
    <property type="match status" value="1"/>
</dbReference>
<dbReference type="InterPro" id="IPR046978">
    <property type="entry name" value="MTMR4_FYVE"/>
</dbReference>
<dbReference type="InterPro" id="IPR029021">
    <property type="entry name" value="Prot-tyrosine_phosphatase-like"/>
</dbReference>
<dbReference type="PANTHER" id="PTHR10807">
    <property type="entry name" value="MYOTUBULARIN-RELATED"/>
    <property type="match status" value="1"/>
</dbReference>